<dbReference type="GO" id="GO:0045271">
    <property type="term" value="C:respiratory chain complex I"/>
    <property type="evidence" value="ECO:0007669"/>
    <property type="project" value="UniProtKB-ARBA"/>
</dbReference>
<evidence type="ECO:0008006" key="11">
    <source>
        <dbReference type="Google" id="ProtNLM"/>
    </source>
</evidence>
<dbReference type="Proteomes" id="UP000278143">
    <property type="component" value="Unassembled WGS sequence"/>
</dbReference>
<comment type="subcellular location">
    <subcellularLocation>
        <location evidence="1">Mitochondrion inner membrane</location>
        <topology evidence="1">Peripheral membrane protein</topology>
        <orientation evidence="1">Matrix side</orientation>
    </subcellularLocation>
</comment>
<evidence type="ECO:0000256" key="8">
    <source>
        <dbReference type="ARBA" id="ARBA00023136"/>
    </source>
</evidence>
<comment type="similarity">
    <text evidence="2">Belongs to the complex I NDUFB10 subunit family.</text>
</comment>
<protein>
    <recommendedName>
        <fullName evidence="11">NADH-ubiquinone oxidoreductase 12 kDa subunit</fullName>
    </recommendedName>
</protein>
<proteinExistence type="inferred from homology"/>
<dbReference type="PANTHER" id="PTHR13094:SF1">
    <property type="entry name" value="NADH DEHYDROGENASE [UBIQUINONE] 1 BETA SUBCOMPLEX SUBUNIT 10"/>
    <property type="match status" value="1"/>
</dbReference>
<dbReference type="Pfam" id="PF10249">
    <property type="entry name" value="NDUFB10"/>
    <property type="match status" value="1"/>
</dbReference>
<gene>
    <name evidence="9" type="ORF">SYNPS1DRAFT_23754</name>
</gene>
<evidence type="ECO:0000313" key="9">
    <source>
        <dbReference type="EMBL" id="RKP24155.1"/>
    </source>
</evidence>
<keyword evidence="7" id="KW-0496">Mitochondrion</keyword>
<dbReference type="InterPro" id="IPR039993">
    <property type="entry name" value="NDUFB10"/>
</dbReference>
<keyword evidence="4" id="KW-0679">Respiratory chain</keyword>
<dbReference type="PANTHER" id="PTHR13094">
    <property type="entry name" value="NADH-UBIQUINONE OXIDOREDUCTASE PDSW SUBUNIT"/>
    <property type="match status" value="1"/>
</dbReference>
<evidence type="ECO:0000256" key="3">
    <source>
        <dbReference type="ARBA" id="ARBA00022448"/>
    </source>
</evidence>
<organism evidence="9 10">
    <name type="scientific">Syncephalis pseudoplumigaleata</name>
    <dbReference type="NCBI Taxonomy" id="1712513"/>
    <lineage>
        <taxon>Eukaryota</taxon>
        <taxon>Fungi</taxon>
        <taxon>Fungi incertae sedis</taxon>
        <taxon>Zoopagomycota</taxon>
        <taxon>Zoopagomycotina</taxon>
        <taxon>Zoopagomycetes</taxon>
        <taxon>Zoopagales</taxon>
        <taxon>Piptocephalidaceae</taxon>
        <taxon>Syncephalis</taxon>
    </lineage>
</organism>
<keyword evidence="8" id="KW-0472">Membrane</keyword>
<dbReference type="EMBL" id="KZ990413">
    <property type="protein sequence ID" value="RKP24155.1"/>
    <property type="molecule type" value="Genomic_DNA"/>
</dbReference>
<dbReference type="GO" id="GO:0005743">
    <property type="term" value="C:mitochondrial inner membrane"/>
    <property type="evidence" value="ECO:0007669"/>
    <property type="project" value="UniProtKB-SubCell"/>
</dbReference>
<keyword evidence="10" id="KW-1185">Reference proteome</keyword>
<keyword evidence="6" id="KW-0249">Electron transport</keyword>
<sequence length="96" mass="11292">MSKYVHEQFERVPGLDEVDPKDYAAVSKARAQHIREQWVKVMEARIVREELAKCHRTEGVNHYEQCRHLVELYDRLRVESQLRGYLKAGQASQPEA</sequence>
<evidence type="ECO:0000256" key="1">
    <source>
        <dbReference type="ARBA" id="ARBA00004443"/>
    </source>
</evidence>
<dbReference type="OrthoDB" id="10252718at2759"/>
<evidence type="ECO:0000256" key="5">
    <source>
        <dbReference type="ARBA" id="ARBA00022792"/>
    </source>
</evidence>
<evidence type="ECO:0000256" key="2">
    <source>
        <dbReference type="ARBA" id="ARBA00008317"/>
    </source>
</evidence>
<keyword evidence="5" id="KW-0999">Mitochondrion inner membrane</keyword>
<evidence type="ECO:0000256" key="6">
    <source>
        <dbReference type="ARBA" id="ARBA00022982"/>
    </source>
</evidence>
<name>A0A4P9YWD2_9FUNG</name>
<dbReference type="AlphaFoldDB" id="A0A4P9YWD2"/>
<evidence type="ECO:0000313" key="10">
    <source>
        <dbReference type="Proteomes" id="UP000278143"/>
    </source>
</evidence>
<accession>A0A4P9YWD2</accession>
<reference evidence="10" key="1">
    <citation type="journal article" date="2018" name="Nat. Microbiol.">
        <title>Leveraging single-cell genomics to expand the fungal tree of life.</title>
        <authorList>
            <person name="Ahrendt S.R."/>
            <person name="Quandt C.A."/>
            <person name="Ciobanu D."/>
            <person name="Clum A."/>
            <person name="Salamov A."/>
            <person name="Andreopoulos B."/>
            <person name="Cheng J.F."/>
            <person name="Woyke T."/>
            <person name="Pelin A."/>
            <person name="Henrissat B."/>
            <person name="Reynolds N.K."/>
            <person name="Benny G.L."/>
            <person name="Smith M.E."/>
            <person name="James T.Y."/>
            <person name="Grigoriev I.V."/>
        </authorList>
    </citation>
    <scope>NUCLEOTIDE SEQUENCE [LARGE SCALE GENOMIC DNA]</scope>
    <source>
        <strain evidence="10">Benny S71-1</strain>
    </source>
</reference>
<dbReference type="InterPro" id="IPR019377">
    <property type="entry name" value="NADH_UbQ_OxRdtase_su10"/>
</dbReference>
<evidence type="ECO:0000256" key="4">
    <source>
        <dbReference type="ARBA" id="ARBA00022660"/>
    </source>
</evidence>
<keyword evidence="3" id="KW-0813">Transport</keyword>
<evidence type="ECO:0000256" key="7">
    <source>
        <dbReference type="ARBA" id="ARBA00023128"/>
    </source>
</evidence>